<reference evidence="2" key="1">
    <citation type="submission" date="2021-01" db="EMBL/GenBank/DDBJ databases">
        <authorList>
            <person name="Li R."/>
            <person name="Bekaert M."/>
        </authorList>
    </citation>
    <scope>NUCLEOTIDE SEQUENCE</scope>
    <source>
        <strain evidence="2">Farmed</strain>
    </source>
</reference>
<feature type="transmembrane region" description="Helical" evidence="1">
    <location>
        <begin position="121"/>
        <end position="140"/>
    </location>
</feature>
<keyword evidence="1" id="KW-1133">Transmembrane helix</keyword>
<evidence type="ECO:0000256" key="1">
    <source>
        <dbReference type="SAM" id="Phobius"/>
    </source>
</evidence>
<evidence type="ECO:0000313" key="3">
    <source>
        <dbReference type="Proteomes" id="UP000597762"/>
    </source>
</evidence>
<sequence>MFSFHMSVIHCSISLCISLFYFPSIPVFSNACIHISFHLSLHLFYFHMPCLFQMSQLSTVSASLHYIFPIILFPSIPVFSNLSTVPASLHYIFPIILSHLSQSFLMYVFHICSFQSICSSSLHLFLFPVLFLMPCSIFYMSSLINLLSTVSAFSLHYIFLFPIILFPSIPLSTVSASLHYIFPIILFPSIPVFSNSTSILFFI</sequence>
<keyword evidence="1" id="KW-0812">Transmembrane</keyword>
<name>A0A812BZZ9_ACAPH</name>
<feature type="transmembrane region" description="Helical" evidence="1">
    <location>
        <begin position="146"/>
        <end position="166"/>
    </location>
</feature>
<gene>
    <name evidence="2" type="ORF">SPHA_27192</name>
</gene>
<accession>A0A812BZZ9</accession>
<feature type="transmembrane region" description="Helical" evidence="1">
    <location>
        <begin position="91"/>
        <end position="109"/>
    </location>
</feature>
<keyword evidence="3" id="KW-1185">Reference proteome</keyword>
<protein>
    <submittedName>
        <fullName evidence="2">Uncharacterized protein</fullName>
    </submittedName>
</protein>
<comment type="caution">
    <text evidence="2">The sequence shown here is derived from an EMBL/GenBank/DDBJ whole genome shotgun (WGS) entry which is preliminary data.</text>
</comment>
<dbReference type="OrthoDB" id="6161045at2759"/>
<feature type="transmembrane region" description="Helical" evidence="1">
    <location>
        <begin position="57"/>
        <end position="79"/>
    </location>
</feature>
<feature type="transmembrane region" description="Helical" evidence="1">
    <location>
        <begin position="20"/>
        <end position="45"/>
    </location>
</feature>
<keyword evidence="1" id="KW-0472">Membrane</keyword>
<feature type="transmembrane region" description="Helical" evidence="1">
    <location>
        <begin position="178"/>
        <end position="202"/>
    </location>
</feature>
<evidence type="ECO:0000313" key="2">
    <source>
        <dbReference type="EMBL" id="CAE1250593.1"/>
    </source>
</evidence>
<dbReference type="Proteomes" id="UP000597762">
    <property type="component" value="Unassembled WGS sequence"/>
</dbReference>
<proteinExistence type="predicted"/>
<dbReference type="EMBL" id="CAHIKZ030001046">
    <property type="protein sequence ID" value="CAE1250593.1"/>
    <property type="molecule type" value="Genomic_DNA"/>
</dbReference>
<dbReference type="AlphaFoldDB" id="A0A812BZZ9"/>
<organism evidence="2 3">
    <name type="scientific">Acanthosepion pharaonis</name>
    <name type="common">Pharaoh cuttlefish</name>
    <name type="synonym">Sepia pharaonis</name>
    <dbReference type="NCBI Taxonomy" id="158019"/>
    <lineage>
        <taxon>Eukaryota</taxon>
        <taxon>Metazoa</taxon>
        <taxon>Spiralia</taxon>
        <taxon>Lophotrochozoa</taxon>
        <taxon>Mollusca</taxon>
        <taxon>Cephalopoda</taxon>
        <taxon>Coleoidea</taxon>
        <taxon>Decapodiformes</taxon>
        <taxon>Sepiida</taxon>
        <taxon>Sepiina</taxon>
        <taxon>Sepiidae</taxon>
        <taxon>Acanthosepion</taxon>
    </lineage>
</organism>